<dbReference type="PANTHER" id="PTHR11675:SF68">
    <property type="entry name" value="N-ACETYLGALACTOSAMINYLTRANSFERASE 7"/>
    <property type="match status" value="1"/>
</dbReference>
<feature type="region of interest" description="Disordered" evidence="8">
    <location>
        <begin position="679"/>
        <end position="741"/>
    </location>
</feature>
<name>U6GHF9_EIMAC</name>
<dbReference type="SUPFAM" id="SSF53448">
    <property type="entry name" value="Nucleotide-diphospho-sugar transferases"/>
    <property type="match status" value="1"/>
</dbReference>
<dbReference type="Gene3D" id="3.90.550.10">
    <property type="entry name" value="Spore Coat Polysaccharide Biosynthesis Protein SpsA, Chain A"/>
    <property type="match status" value="1"/>
</dbReference>
<evidence type="ECO:0000256" key="8">
    <source>
        <dbReference type="SAM" id="MobiDB-lite"/>
    </source>
</evidence>
<keyword evidence="6" id="KW-1015">Disulfide bond</keyword>
<feature type="compositionally biased region" description="Low complexity" evidence="8">
    <location>
        <begin position="679"/>
        <end position="705"/>
    </location>
</feature>
<keyword evidence="4 10" id="KW-0808">Transferase</keyword>
<evidence type="ECO:0000256" key="5">
    <source>
        <dbReference type="ARBA" id="ARBA00022723"/>
    </source>
</evidence>
<feature type="compositionally biased region" description="Acidic residues" evidence="8">
    <location>
        <begin position="602"/>
        <end position="627"/>
    </location>
</feature>
<dbReference type="EMBL" id="HG671047">
    <property type="protein sequence ID" value="CDI79600.1"/>
    <property type="molecule type" value="Genomic_DNA"/>
</dbReference>
<feature type="compositionally biased region" description="Basic and acidic residues" evidence="8">
    <location>
        <begin position="650"/>
        <end position="665"/>
    </location>
</feature>
<sequence>MSLQRRRHPSSPRDSSDTSGSPSGAPPSSKITVGSPRGTPGGAHGGSPGGPPSTSPVQRAALKAKEAAVCGVFTGTTSERLHGRVGEDENGLRLWMPSPPLTHQTTQDLQRSYEGYCFNSALSDTLSLDRPIPSFDSAACAAQREEFAAATAAAEAAAAAGGEEGLSSPLLLRASVIIVLHNELLSALLRSLHSVLNRTPPRFLKEIILVNDNSDKDTHPWLYEQLEEYITRAVPKTKLLHLPQRRGLMGARAAGAAIASGDVLVFLDSHIEVLPHWVEPLLQRLSVAAKAAVMPRVASIDAETFEVKNGGIDTLAFSWNLGHMHRDDEIKNRIINKNKKQTEPLYSPIMPGGIFAIKRDWWETLGGYDEEMRLYGGEEFELSFKVWMCGGALEVLTCSKVAHIFRSDKYWKVSGDEISRNKQRAAFVWMDEFVKYVLLTTPPLSASFIGDLSKQKALRRHLKCKSFMWYLQNVYPELEAPPLHAAATGAVLRKDLNSCLDTMQRDRGPLGAFPCHFAHGTQAFLFDGSTGKFFVGQKGFTSCIAGDTKKRLVLQLSCTYTAANISLRWKLYPQTGQIQLDLSAAATIEDEEAAAAAAAAAYEEEDEEAAYEDEEPPANEEEEAAANEEEKAAAAKENKAAAANEEEEAAAAKENKAAAAKENEAAAAKENKAAAAKAAAATQGDADPAAAKDASAGAAKAAATKDGYKAAKDKEEAAAAAAAAADSAEDGSQQTAAAGKPAAAAGVAVGAAAGAAATVAGEATEGLCLRIFSNPTKASLHAVELAECDPTDKGQRLEFVP</sequence>
<dbReference type="PANTHER" id="PTHR11675">
    <property type="entry name" value="N-ACETYLGALACTOSAMINYLTRANSFERASE"/>
    <property type="match status" value="1"/>
</dbReference>
<dbReference type="SUPFAM" id="SSF50370">
    <property type="entry name" value="Ricin B-like lectins"/>
    <property type="match status" value="1"/>
</dbReference>
<evidence type="ECO:0000313" key="11">
    <source>
        <dbReference type="Proteomes" id="UP000018050"/>
    </source>
</evidence>
<dbReference type="GO" id="GO:0005794">
    <property type="term" value="C:Golgi apparatus"/>
    <property type="evidence" value="ECO:0007669"/>
    <property type="project" value="TreeGrafter"/>
</dbReference>
<feature type="compositionally biased region" description="Basic residues" evidence="8">
    <location>
        <begin position="1"/>
        <end position="10"/>
    </location>
</feature>
<protein>
    <submittedName>
        <fullName evidence="10">UDP-N-acetyl-D-galactosamine:polypeptide N-acetylgalactosaminyltransferase T1, putative</fullName>
    </submittedName>
</protein>
<dbReference type="InterPro" id="IPR001173">
    <property type="entry name" value="Glyco_trans_2-like"/>
</dbReference>
<feature type="compositionally biased region" description="Basic and acidic residues" evidence="8">
    <location>
        <begin position="628"/>
        <end position="639"/>
    </location>
</feature>
<dbReference type="Gene3D" id="2.80.10.50">
    <property type="match status" value="1"/>
</dbReference>
<gene>
    <name evidence="10" type="ORF">EAH_00044150</name>
</gene>
<reference evidence="10" key="1">
    <citation type="submission" date="2013-10" db="EMBL/GenBank/DDBJ databases">
        <title>Genomic analysis of the causative agents of coccidiosis in chickens.</title>
        <authorList>
            <person name="Reid A.J."/>
            <person name="Blake D."/>
            <person name="Billington K."/>
            <person name="Browne H."/>
            <person name="Dunn M."/>
            <person name="Hung S."/>
            <person name="Kawahara F."/>
            <person name="Miranda-Saavedra D."/>
            <person name="Mourier T."/>
            <person name="Nagra H."/>
            <person name="Otto T.D."/>
            <person name="Rawlings N."/>
            <person name="Sanchez A."/>
            <person name="Sanders M."/>
            <person name="Subramaniam C."/>
            <person name="Tay Y."/>
            <person name="Dear P."/>
            <person name="Doerig C."/>
            <person name="Gruber A."/>
            <person name="Parkinson J."/>
            <person name="Shirley M."/>
            <person name="Wan K.L."/>
            <person name="Berriman M."/>
            <person name="Tomley F."/>
            <person name="Pain A."/>
        </authorList>
    </citation>
    <scope>NUCLEOTIDE SEQUENCE [LARGE SCALE GENOMIC DNA]</scope>
    <source>
        <strain evidence="10">Houghton</strain>
    </source>
</reference>
<dbReference type="InterPro" id="IPR029044">
    <property type="entry name" value="Nucleotide-diphossugar_trans"/>
</dbReference>
<feature type="domain" description="Glycosyltransferase 2-like" evidence="9">
    <location>
        <begin position="175"/>
        <end position="363"/>
    </location>
</feature>
<keyword evidence="5" id="KW-0479">Metal-binding</keyword>
<feature type="compositionally biased region" description="Low complexity" evidence="8">
    <location>
        <begin position="17"/>
        <end position="38"/>
    </location>
</feature>
<proteinExistence type="predicted"/>
<feature type="compositionally biased region" description="Gly residues" evidence="8">
    <location>
        <begin position="39"/>
        <end position="48"/>
    </location>
</feature>
<dbReference type="GeneID" id="25272485"/>
<comment type="cofactor">
    <cofactor evidence="1">
        <name>Mn(2+)</name>
        <dbReference type="ChEBI" id="CHEBI:29035"/>
    </cofactor>
</comment>
<keyword evidence="7" id="KW-0464">Manganese</keyword>
<evidence type="ECO:0000256" key="1">
    <source>
        <dbReference type="ARBA" id="ARBA00001936"/>
    </source>
</evidence>
<keyword evidence="11" id="KW-1185">Reference proteome</keyword>
<comment type="pathway">
    <text evidence="2">Protein modification; protein glycosylation.</text>
</comment>
<dbReference type="Proteomes" id="UP000018050">
    <property type="component" value="Unassembled WGS sequence"/>
</dbReference>
<evidence type="ECO:0000256" key="4">
    <source>
        <dbReference type="ARBA" id="ARBA00022679"/>
    </source>
</evidence>
<evidence type="ECO:0000256" key="3">
    <source>
        <dbReference type="ARBA" id="ARBA00022676"/>
    </source>
</evidence>
<dbReference type="AlphaFoldDB" id="U6GHF9"/>
<feature type="region of interest" description="Disordered" evidence="8">
    <location>
        <begin position="599"/>
        <end position="665"/>
    </location>
</feature>
<dbReference type="PROSITE" id="PS50231">
    <property type="entry name" value="RICIN_B_LECTIN"/>
    <property type="match status" value="1"/>
</dbReference>
<reference evidence="10" key="2">
    <citation type="submission" date="2013-10" db="EMBL/GenBank/DDBJ databases">
        <authorList>
            <person name="Aslett M."/>
        </authorList>
    </citation>
    <scope>NUCLEOTIDE SEQUENCE [LARGE SCALE GENOMIC DNA]</scope>
    <source>
        <strain evidence="10">Houghton</strain>
    </source>
</reference>
<dbReference type="VEuPathDB" id="ToxoDB:EAH_00044150"/>
<organism evidence="10 11">
    <name type="scientific">Eimeria acervulina</name>
    <name type="common">Coccidian parasite</name>
    <dbReference type="NCBI Taxonomy" id="5801"/>
    <lineage>
        <taxon>Eukaryota</taxon>
        <taxon>Sar</taxon>
        <taxon>Alveolata</taxon>
        <taxon>Apicomplexa</taxon>
        <taxon>Conoidasida</taxon>
        <taxon>Coccidia</taxon>
        <taxon>Eucoccidiorida</taxon>
        <taxon>Eimeriorina</taxon>
        <taxon>Eimeriidae</taxon>
        <taxon>Eimeria</taxon>
    </lineage>
</organism>
<feature type="compositionally biased region" description="Basic and acidic residues" evidence="8">
    <location>
        <begin position="706"/>
        <end position="717"/>
    </location>
</feature>
<evidence type="ECO:0000259" key="9">
    <source>
        <dbReference type="Pfam" id="PF00535"/>
    </source>
</evidence>
<dbReference type="RefSeq" id="XP_013250332.1">
    <property type="nucleotide sequence ID" value="XM_013394878.1"/>
</dbReference>
<dbReference type="InterPro" id="IPR035992">
    <property type="entry name" value="Ricin_B-like_lectins"/>
</dbReference>
<dbReference type="GO" id="GO:0004653">
    <property type="term" value="F:polypeptide N-acetylgalactosaminyltransferase activity"/>
    <property type="evidence" value="ECO:0007669"/>
    <property type="project" value="TreeGrafter"/>
</dbReference>
<dbReference type="GO" id="GO:0046872">
    <property type="term" value="F:metal ion binding"/>
    <property type="evidence" value="ECO:0007669"/>
    <property type="project" value="UniProtKB-KW"/>
</dbReference>
<dbReference type="Pfam" id="PF00535">
    <property type="entry name" value="Glycos_transf_2"/>
    <property type="match status" value="1"/>
</dbReference>
<dbReference type="GO" id="GO:0006493">
    <property type="term" value="P:protein O-linked glycosylation"/>
    <property type="evidence" value="ECO:0007669"/>
    <property type="project" value="TreeGrafter"/>
</dbReference>
<evidence type="ECO:0000256" key="2">
    <source>
        <dbReference type="ARBA" id="ARBA00004922"/>
    </source>
</evidence>
<evidence type="ECO:0000256" key="7">
    <source>
        <dbReference type="ARBA" id="ARBA00023211"/>
    </source>
</evidence>
<accession>U6GHF9</accession>
<evidence type="ECO:0000313" key="10">
    <source>
        <dbReference type="EMBL" id="CDI79600.1"/>
    </source>
</evidence>
<feature type="region of interest" description="Disordered" evidence="8">
    <location>
        <begin position="1"/>
        <end position="61"/>
    </location>
</feature>
<dbReference type="OrthoDB" id="416652at2759"/>
<evidence type="ECO:0000256" key="6">
    <source>
        <dbReference type="ARBA" id="ARBA00023157"/>
    </source>
</evidence>
<keyword evidence="3" id="KW-0328">Glycosyltransferase</keyword>